<keyword evidence="7 12" id="KW-0812">Transmembrane</keyword>
<comment type="function">
    <text evidence="12">Mediates sugar transport across membranes.</text>
</comment>
<dbReference type="GO" id="GO:0000139">
    <property type="term" value="C:Golgi membrane"/>
    <property type="evidence" value="ECO:0007669"/>
    <property type="project" value="UniProtKB-SubCell"/>
</dbReference>
<name>A0A914RGS3_PAREQ</name>
<dbReference type="InterPro" id="IPR047664">
    <property type="entry name" value="SWEET"/>
</dbReference>
<comment type="similarity">
    <text evidence="3 12">Belongs to the SWEET sugar transporter family.</text>
</comment>
<dbReference type="PANTHER" id="PTHR10791:SF246">
    <property type="entry name" value="SUGAR TRANSPORTER SWEET1"/>
    <property type="match status" value="1"/>
</dbReference>
<proteinExistence type="inferred from homology"/>
<evidence type="ECO:0000256" key="7">
    <source>
        <dbReference type="ARBA" id="ARBA00022692"/>
    </source>
</evidence>
<keyword evidence="6 12" id="KW-0762">Sugar transport</keyword>
<keyword evidence="11 12" id="KW-0472">Membrane</keyword>
<evidence type="ECO:0000256" key="11">
    <source>
        <dbReference type="ARBA" id="ARBA00023136"/>
    </source>
</evidence>
<evidence type="ECO:0000256" key="8">
    <source>
        <dbReference type="ARBA" id="ARBA00022737"/>
    </source>
</evidence>
<keyword evidence="5" id="KW-1003">Cell membrane</keyword>
<evidence type="ECO:0000256" key="1">
    <source>
        <dbReference type="ARBA" id="ARBA00004651"/>
    </source>
</evidence>
<feature type="region of interest" description="Disordered" evidence="13">
    <location>
        <begin position="226"/>
        <end position="253"/>
    </location>
</feature>
<evidence type="ECO:0000256" key="6">
    <source>
        <dbReference type="ARBA" id="ARBA00022597"/>
    </source>
</evidence>
<protein>
    <recommendedName>
        <fullName evidence="12">Sugar transporter SWEET</fullName>
    </recommendedName>
</protein>
<keyword evidence="4 12" id="KW-0813">Transport</keyword>
<evidence type="ECO:0000256" key="5">
    <source>
        <dbReference type="ARBA" id="ARBA00022475"/>
    </source>
</evidence>
<dbReference type="Proteomes" id="UP000887564">
    <property type="component" value="Unplaced"/>
</dbReference>
<comment type="caution">
    <text evidence="12">Lacks conserved residue(s) required for the propagation of feature annotation.</text>
</comment>
<evidence type="ECO:0000256" key="2">
    <source>
        <dbReference type="ARBA" id="ARBA00004653"/>
    </source>
</evidence>
<dbReference type="GO" id="GO:0005886">
    <property type="term" value="C:plasma membrane"/>
    <property type="evidence" value="ECO:0007669"/>
    <property type="project" value="UniProtKB-SubCell"/>
</dbReference>
<dbReference type="WBParaSite" id="PEQ_0000569801-mRNA-1">
    <property type="protein sequence ID" value="PEQ_0000569801-mRNA-1"/>
    <property type="gene ID" value="PEQ_0000569801"/>
</dbReference>
<evidence type="ECO:0000256" key="10">
    <source>
        <dbReference type="ARBA" id="ARBA00023034"/>
    </source>
</evidence>
<evidence type="ECO:0000313" key="14">
    <source>
        <dbReference type="Proteomes" id="UP000887564"/>
    </source>
</evidence>
<keyword evidence="10" id="KW-0333">Golgi apparatus</keyword>
<evidence type="ECO:0000256" key="13">
    <source>
        <dbReference type="SAM" id="MobiDB-lite"/>
    </source>
</evidence>
<keyword evidence="8" id="KW-0677">Repeat</keyword>
<evidence type="ECO:0000256" key="9">
    <source>
        <dbReference type="ARBA" id="ARBA00022989"/>
    </source>
</evidence>
<dbReference type="Gene3D" id="1.20.1280.290">
    <property type="match status" value="1"/>
</dbReference>
<feature type="transmembrane region" description="Helical" evidence="12">
    <location>
        <begin position="29"/>
        <end position="49"/>
    </location>
</feature>
<feature type="transmembrane region" description="Helical" evidence="12">
    <location>
        <begin position="55"/>
        <end position="75"/>
    </location>
</feature>
<keyword evidence="9 12" id="KW-1133">Transmembrane helix</keyword>
<feature type="compositionally biased region" description="Basic and acidic residues" evidence="13">
    <location>
        <begin position="242"/>
        <end position="253"/>
    </location>
</feature>
<evidence type="ECO:0000313" key="15">
    <source>
        <dbReference type="WBParaSite" id="PEQ_0000569801-mRNA-1"/>
    </source>
</evidence>
<keyword evidence="14" id="KW-1185">Reference proteome</keyword>
<evidence type="ECO:0000256" key="3">
    <source>
        <dbReference type="ARBA" id="ARBA00007809"/>
    </source>
</evidence>
<accession>A0A914RGS3</accession>
<feature type="transmembrane region" description="Helical" evidence="12">
    <location>
        <begin position="120"/>
        <end position="141"/>
    </location>
</feature>
<evidence type="ECO:0000256" key="12">
    <source>
        <dbReference type="RuleBase" id="RU910715"/>
    </source>
</evidence>
<reference evidence="15" key="1">
    <citation type="submission" date="2022-11" db="UniProtKB">
        <authorList>
            <consortium name="WormBaseParasite"/>
        </authorList>
    </citation>
    <scope>IDENTIFICATION</scope>
</reference>
<dbReference type="InterPro" id="IPR004316">
    <property type="entry name" value="SWEET_rpt"/>
</dbReference>
<dbReference type="GO" id="GO:0051119">
    <property type="term" value="F:sugar transmembrane transporter activity"/>
    <property type="evidence" value="ECO:0007669"/>
    <property type="project" value="InterPro"/>
</dbReference>
<dbReference type="Pfam" id="PF03083">
    <property type="entry name" value="MtN3_slv"/>
    <property type="match status" value="2"/>
</dbReference>
<dbReference type="FunFam" id="1.20.1280.290:FF:000004">
    <property type="entry name" value="Sugar transporter SWEET"/>
    <property type="match status" value="1"/>
</dbReference>
<feature type="transmembrane region" description="Helical" evidence="12">
    <location>
        <begin position="95"/>
        <end position="114"/>
    </location>
</feature>
<organism evidence="14 15">
    <name type="scientific">Parascaris equorum</name>
    <name type="common">Equine roundworm</name>
    <dbReference type="NCBI Taxonomy" id="6256"/>
    <lineage>
        <taxon>Eukaryota</taxon>
        <taxon>Metazoa</taxon>
        <taxon>Ecdysozoa</taxon>
        <taxon>Nematoda</taxon>
        <taxon>Chromadorea</taxon>
        <taxon>Rhabditida</taxon>
        <taxon>Spirurina</taxon>
        <taxon>Ascaridomorpha</taxon>
        <taxon>Ascaridoidea</taxon>
        <taxon>Ascarididae</taxon>
        <taxon>Parascaris</taxon>
    </lineage>
</organism>
<sequence>MELSLLRDLVVCRGSCWWAYGYLKKDQTVLYVTSVQVVLYSSYLVFYWIMTKKKLMITLKVAAVVAICSGLYLMVHCFGMKKYVIRKRSSQTLPLPLCVANFLVSNEWFIYGLLKDDFYLTLPNGVGAVFATISLVLFVMLPRKTGLRSPLLMLVDLILCRSHHNVENIEAGIGCIRRIERCRRQEDMVGQNDRECHWRIRERPHKVCHKRPQLCRRLSSKLEPQQKVPVLKRAASAPNLTSRREEERGTTDL</sequence>
<dbReference type="PANTHER" id="PTHR10791">
    <property type="entry name" value="RAG1-ACTIVATING PROTEIN 1"/>
    <property type="match status" value="1"/>
</dbReference>
<evidence type="ECO:0000256" key="4">
    <source>
        <dbReference type="ARBA" id="ARBA00022448"/>
    </source>
</evidence>
<dbReference type="AlphaFoldDB" id="A0A914RGS3"/>
<comment type="subcellular location">
    <subcellularLocation>
        <location evidence="1">Cell membrane</location>
        <topology evidence="1">Multi-pass membrane protein</topology>
    </subcellularLocation>
    <subcellularLocation>
        <location evidence="2">Golgi apparatus membrane</location>
        <topology evidence="2">Multi-pass membrane protein</topology>
    </subcellularLocation>
</comment>